<accession>A0A5C6Z4V9</accession>
<dbReference type="EMBL" id="VORT01000001">
    <property type="protein sequence ID" value="TXD74666.1"/>
    <property type="molecule type" value="Genomic_DNA"/>
</dbReference>
<reference evidence="3 4" key="1">
    <citation type="submission" date="2019-08" db="EMBL/GenBank/DDBJ databases">
        <title>Genome of Aequorivita antarctica SW49 (type strain).</title>
        <authorList>
            <person name="Bowman J.P."/>
        </authorList>
    </citation>
    <scope>NUCLEOTIDE SEQUENCE [LARGE SCALE GENOMIC DNA]</scope>
    <source>
        <strain evidence="3 4">SW49</strain>
    </source>
</reference>
<dbReference type="InterPro" id="IPR013517">
    <property type="entry name" value="FG-GAP"/>
</dbReference>
<dbReference type="SUPFAM" id="SSF69318">
    <property type="entry name" value="Integrin alpha N-terminal domain"/>
    <property type="match status" value="1"/>
</dbReference>
<dbReference type="NCBIfam" id="TIGR04183">
    <property type="entry name" value="Por_Secre_tail"/>
    <property type="match status" value="1"/>
</dbReference>
<feature type="domain" description="Secretion system C-terminal sorting" evidence="2">
    <location>
        <begin position="387"/>
        <end position="454"/>
    </location>
</feature>
<evidence type="ECO:0000313" key="4">
    <source>
        <dbReference type="Proteomes" id="UP000321497"/>
    </source>
</evidence>
<sequence>MRYLLFFLSFVYFNGYSQFGPQKIISTEPQLPVAVFSVDIDSDGKIDVLSASRSENNIAWYRNLDGYGTFSSLNLIGLFSEAKSIYAEDLDNDGDMDVLATSSLLDKVVWFENLDGLGNFSSLKQIAGNAEGAFSAIAVDMDGDGDNDVVSASDVSGLAWYENLDGNGNFSATKIIDNDISNSRSVVAADLDGDGDLDVVSNGIAPNTVRIFWYENLDGLGNFGSLRVIRDFSVYANMLFVADADGDGDMDVFSASNGDDEIAWQENLDGLGNFGAKNIITSSLPTAFAVYAADLDNDGDMDVLATSIETFGGEVVWFENVDGLGSFGGKQTITTEVQSPRSVITADIDNDGDMDVIGSSQNDNKIAWYENYTILGVEENETNNFKVYPNPTKGLVFIGSKTENIVSAIIFDVLGKKVIQQNGNIQQLDISALRSGIYFLHLVTDNGDFVQKIIKE</sequence>
<dbReference type="OrthoDB" id="9816120at2"/>
<organism evidence="3 4">
    <name type="scientific">Aequorivita antarctica</name>
    <dbReference type="NCBI Taxonomy" id="153266"/>
    <lineage>
        <taxon>Bacteria</taxon>
        <taxon>Pseudomonadati</taxon>
        <taxon>Bacteroidota</taxon>
        <taxon>Flavobacteriia</taxon>
        <taxon>Flavobacteriales</taxon>
        <taxon>Flavobacteriaceae</taxon>
        <taxon>Aequorivita</taxon>
    </lineage>
</organism>
<dbReference type="PANTHER" id="PTHR44103:SF1">
    <property type="entry name" value="PROPROTEIN CONVERTASE P"/>
    <property type="match status" value="1"/>
</dbReference>
<dbReference type="RefSeq" id="WP_111843107.1">
    <property type="nucleotide sequence ID" value="NZ_UEGI01000001.1"/>
</dbReference>
<dbReference type="Pfam" id="PF18962">
    <property type="entry name" value="Por_Secre_tail"/>
    <property type="match status" value="1"/>
</dbReference>
<dbReference type="AlphaFoldDB" id="A0A5C6Z4V9"/>
<comment type="caution">
    <text evidence="3">The sequence shown here is derived from an EMBL/GenBank/DDBJ whole genome shotgun (WGS) entry which is preliminary data.</text>
</comment>
<name>A0A5C6Z4V9_9FLAO</name>
<dbReference type="PANTHER" id="PTHR44103">
    <property type="entry name" value="PROPROTEIN CONVERTASE P"/>
    <property type="match status" value="1"/>
</dbReference>
<evidence type="ECO:0000313" key="3">
    <source>
        <dbReference type="EMBL" id="TXD74666.1"/>
    </source>
</evidence>
<dbReference type="InterPro" id="IPR028994">
    <property type="entry name" value="Integrin_alpha_N"/>
</dbReference>
<protein>
    <submittedName>
        <fullName evidence="3">T9SS type A sorting domain-containing protein</fullName>
    </submittedName>
</protein>
<evidence type="ECO:0000256" key="1">
    <source>
        <dbReference type="ARBA" id="ARBA00022729"/>
    </source>
</evidence>
<gene>
    <name evidence="3" type="ORF">ESU54_00280</name>
</gene>
<keyword evidence="4" id="KW-1185">Reference proteome</keyword>
<evidence type="ECO:0000259" key="2">
    <source>
        <dbReference type="Pfam" id="PF18962"/>
    </source>
</evidence>
<proteinExistence type="predicted"/>
<dbReference type="InterPro" id="IPR026444">
    <property type="entry name" value="Secre_tail"/>
</dbReference>
<dbReference type="Proteomes" id="UP000321497">
    <property type="component" value="Unassembled WGS sequence"/>
</dbReference>
<dbReference type="Pfam" id="PF13517">
    <property type="entry name" value="FG-GAP_3"/>
    <property type="match status" value="4"/>
</dbReference>
<keyword evidence="1" id="KW-0732">Signal</keyword>